<organism evidence="1 2">
    <name type="scientific">Catharanthus roseus</name>
    <name type="common">Madagascar periwinkle</name>
    <name type="synonym">Vinca rosea</name>
    <dbReference type="NCBI Taxonomy" id="4058"/>
    <lineage>
        <taxon>Eukaryota</taxon>
        <taxon>Viridiplantae</taxon>
        <taxon>Streptophyta</taxon>
        <taxon>Embryophyta</taxon>
        <taxon>Tracheophyta</taxon>
        <taxon>Spermatophyta</taxon>
        <taxon>Magnoliopsida</taxon>
        <taxon>eudicotyledons</taxon>
        <taxon>Gunneridae</taxon>
        <taxon>Pentapetalae</taxon>
        <taxon>asterids</taxon>
        <taxon>lamiids</taxon>
        <taxon>Gentianales</taxon>
        <taxon>Apocynaceae</taxon>
        <taxon>Rauvolfioideae</taxon>
        <taxon>Vinceae</taxon>
        <taxon>Catharanthinae</taxon>
        <taxon>Catharanthus</taxon>
    </lineage>
</organism>
<name>A0ACC0BWV4_CATRO</name>
<keyword evidence="2" id="KW-1185">Reference proteome</keyword>
<comment type="caution">
    <text evidence="1">The sequence shown here is derived from an EMBL/GenBank/DDBJ whole genome shotgun (WGS) entry which is preliminary data.</text>
</comment>
<evidence type="ECO:0000313" key="1">
    <source>
        <dbReference type="EMBL" id="KAI5677100.1"/>
    </source>
</evidence>
<dbReference type="EMBL" id="CM044702">
    <property type="protein sequence ID" value="KAI5677100.1"/>
    <property type="molecule type" value="Genomic_DNA"/>
</dbReference>
<protein>
    <submittedName>
        <fullName evidence="1">Uncharacterized protein</fullName>
    </submittedName>
</protein>
<accession>A0ACC0BWV4</accession>
<dbReference type="Proteomes" id="UP001060085">
    <property type="component" value="Linkage Group LG02"/>
</dbReference>
<proteinExistence type="predicted"/>
<evidence type="ECO:0000313" key="2">
    <source>
        <dbReference type="Proteomes" id="UP001060085"/>
    </source>
</evidence>
<sequence>MFLVESKLLSSPSSPKALSSPSLSSSFRVLSSLRFLFKARSFFLSRASFSKSSRALTSVFKETGSVKMQIWEFLFKMLRNFKGHDLIVWWWCMAVFKNTNVLGHFIPLHTNSYWITHQLQVLLQEGGKMIKRDGSVESHKFWKTGIDEFFTFVVVNLAKEEINCVDEYYDNIANYASCVLGIEDEDRGKEKELWRLS</sequence>
<reference evidence="2" key="1">
    <citation type="journal article" date="2023" name="Nat. Plants">
        <title>Single-cell RNA sequencing provides a high-resolution roadmap for understanding the multicellular compartmentation of specialized metabolism.</title>
        <authorList>
            <person name="Sun S."/>
            <person name="Shen X."/>
            <person name="Li Y."/>
            <person name="Li Y."/>
            <person name="Wang S."/>
            <person name="Li R."/>
            <person name="Zhang H."/>
            <person name="Shen G."/>
            <person name="Guo B."/>
            <person name="Wei J."/>
            <person name="Xu J."/>
            <person name="St-Pierre B."/>
            <person name="Chen S."/>
            <person name="Sun C."/>
        </authorList>
    </citation>
    <scope>NUCLEOTIDE SEQUENCE [LARGE SCALE GENOMIC DNA]</scope>
</reference>
<gene>
    <name evidence="1" type="ORF">M9H77_08050</name>
</gene>